<name>A0A891M411_9CUCU</name>
<evidence type="ECO:0000256" key="12">
    <source>
        <dbReference type="ARBA" id="ARBA00022989"/>
    </source>
</evidence>
<evidence type="ECO:0000256" key="16">
    <source>
        <dbReference type="ARBA" id="ARBA00023136"/>
    </source>
</evidence>
<keyword evidence="16 18" id="KW-0472">Membrane</keyword>
<comment type="subcellular location">
    <subcellularLocation>
        <location evidence="2 18">Mitochondrion inner membrane</location>
        <topology evidence="2 18">Multi-pass membrane protein</topology>
    </subcellularLocation>
</comment>
<keyword evidence="12 18" id="KW-1133">Transmembrane helix</keyword>
<evidence type="ECO:0000256" key="11">
    <source>
        <dbReference type="ARBA" id="ARBA00022982"/>
    </source>
</evidence>
<evidence type="ECO:0000256" key="18">
    <source>
        <dbReference type="RuleBase" id="RU003403"/>
    </source>
</evidence>
<keyword evidence="6" id="KW-0813">Transport</keyword>
<evidence type="ECO:0000256" key="3">
    <source>
        <dbReference type="ARBA" id="ARBA00007012"/>
    </source>
</evidence>
<geneLocation type="mitochondrion" evidence="20"/>
<evidence type="ECO:0000256" key="1">
    <source>
        <dbReference type="ARBA" id="ARBA00003257"/>
    </source>
</evidence>
<feature type="domain" description="NADH:quinone oxidoreductase/Mrp antiporter transmembrane" evidence="19">
    <location>
        <begin position="22"/>
        <end position="276"/>
    </location>
</feature>
<dbReference type="PANTHER" id="PTHR46552">
    <property type="entry name" value="NADH-UBIQUINONE OXIDOREDUCTASE CHAIN 2"/>
    <property type="match status" value="1"/>
</dbReference>
<proteinExistence type="inferred from homology"/>
<evidence type="ECO:0000256" key="10">
    <source>
        <dbReference type="ARBA" id="ARBA00022967"/>
    </source>
</evidence>
<reference evidence="20" key="1">
    <citation type="journal article" name="Insects">
        <title>First Complete Mitochondrial Genome of Melyridae (Coleoptera, Cleroidea): Genome Description and Phylogenetic Implications.</title>
        <authorList>
            <person name="Yuan L."/>
            <person name="Ge X."/>
            <person name="Xie G."/>
            <person name="Liu H."/>
            <person name="Yang Y."/>
        </authorList>
    </citation>
    <scope>NUCLEOTIDE SEQUENCE</scope>
</reference>
<evidence type="ECO:0000256" key="7">
    <source>
        <dbReference type="ARBA" id="ARBA00022660"/>
    </source>
</evidence>
<keyword evidence="9 18" id="KW-0999">Mitochondrion inner membrane</keyword>
<keyword evidence="15 18" id="KW-0496">Mitochondrion</keyword>
<dbReference type="GO" id="GO:0005743">
    <property type="term" value="C:mitochondrial inner membrane"/>
    <property type="evidence" value="ECO:0007669"/>
    <property type="project" value="UniProtKB-SubCell"/>
</dbReference>
<feature type="transmembrane region" description="Helical" evidence="18">
    <location>
        <begin position="88"/>
        <end position="108"/>
    </location>
</feature>
<evidence type="ECO:0000256" key="6">
    <source>
        <dbReference type="ARBA" id="ARBA00022448"/>
    </source>
</evidence>
<evidence type="ECO:0000256" key="15">
    <source>
        <dbReference type="ARBA" id="ARBA00023128"/>
    </source>
</evidence>
<feature type="transmembrane region" description="Helical" evidence="18">
    <location>
        <begin position="169"/>
        <end position="191"/>
    </location>
</feature>
<feature type="transmembrane region" description="Helical" evidence="18">
    <location>
        <begin position="57"/>
        <end position="76"/>
    </location>
</feature>
<keyword evidence="7 18" id="KW-0679">Respiratory chain</keyword>
<feature type="transmembrane region" description="Helical" evidence="18">
    <location>
        <begin position="197"/>
        <end position="218"/>
    </location>
</feature>
<dbReference type="PANTHER" id="PTHR46552:SF1">
    <property type="entry name" value="NADH-UBIQUINONE OXIDOREDUCTASE CHAIN 2"/>
    <property type="match status" value="1"/>
</dbReference>
<feature type="transmembrane region" description="Helical" evidence="18">
    <location>
        <begin position="143"/>
        <end position="162"/>
    </location>
</feature>
<evidence type="ECO:0000256" key="5">
    <source>
        <dbReference type="ARBA" id="ARBA00021008"/>
    </source>
</evidence>
<sequence>MKFYKILFFNMVIMGTLISVSSYSWLGMWMGLEINLISIIPLLKSKSLFSSEASIKYFLTQALASALIMFSIIMMLEKESLNISNLSMMIMSTGLLTKMGAAPFHFWFPEILEGLSWSNSLLMLTWQKIAPMVLLMYNSSMSWFFYIIILSSMIVSSMMGLNQTSMRKILAYSSINNIGWMIPCILFSQMIWLTYLIIYILISINLIMIFMYYNIFYLNQLNQIMNFNTPIKMITMFNFLSLGGLPPFIGFYSKWLVINLLMNQKFNILIFLMIMFTLLVLYYYIRMMFSTMMFSYSMIYKNFFTNNYIMMMNLISLMMLPLMILF</sequence>
<dbReference type="EMBL" id="MW365444">
    <property type="protein sequence ID" value="QRM17297.1"/>
    <property type="molecule type" value="Genomic_DNA"/>
</dbReference>
<accession>A0A891M411</accession>
<comment type="function">
    <text evidence="1">Core subunit of the mitochondrial membrane respiratory chain NADH dehydrogenase (Complex I) that is believed to belong to the minimal assembly required for catalysis. Complex I functions in the transfer of electrons from NADH to the respiratory chain. The immediate electron acceptor for the enzyme is believed to be ubiquinone.</text>
</comment>
<evidence type="ECO:0000256" key="9">
    <source>
        <dbReference type="ARBA" id="ARBA00022792"/>
    </source>
</evidence>
<keyword evidence="14 18" id="KW-0830">Ubiquinone</keyword>
<comment type="catalytic activity">
    <reaction evidence="17 18">
        <text>a ubiquinone + NADH + 5 H(+)(in) = a ubiquinol + NAD(+) + 4 H(+)(out)</text>
        <dbReference type="Rhea" id="RHEA:29091"/>
        <dbReference type="Rhea" id="RHEA-COMP:9565"/>
        <dbReference type="Rhea" id="RHEA-COMP:9566"/>
        <dbReference type="ChEBI" id="CHEBI:15378"/>
        <dbReference type="ChEBI" id="CHEBI:16389"/>
        <dbReference type="ChEBI" id="CHEBI:17976"/>
        <dbReference type="ChEBI" id="CHEBI:57540"/>
        <dbReference type="ChEBI" id="CHEBI:57945"/>
        <dbReference type="EC" id="7.1.1.2"/>
    </reaction>
</comment>
<dbReference type="Pfam" id="PF00361">
    <property type="entry name" value="Proton_antipo_M"/>
    <property type="match status" value="1"/>
</dbReference>
<keyword evidence="13 18" id="KW-0520">NAD</keyword>
<dbReference type="EC" id="7.1.1.2" evidence="4 18"/>
<evidence type="ECO:0000256" key="13">
    <source>
        <dbReference type="ARBA" id="ARBA00023027"/>
    </source>
</evidence>
<evidence type="ECO:0000256" key="4">
    <source>
        <dbReference type="ARBA" id="ARBA00012944"/>
    </source>
</evidence>
<evidence type="ECO:0000256" key="8">
    <source>
        <dbReference type="ARBA" id="ARBA00022692"/>
    </source>
</evidence>
<dbReference type="InterPro" id="IPR001750">
    <property type="entry name" value="ND/Mrp_TM"/>
</dbReference>
<keyword evidence="10 18" id="KW-1278">Translocase</keyword>
<organism evidence="20">
    <name type="scientific">Cordylepherus sp. YY-2021</name>
    <dbReference type="NCBI Taxonomy" id="2811245"/>
    <lineage>
        <taxon>Eukaryota</taxon>
        <taxon>Metazoa</taxon>
        <taxon>Ecdysozoa</taxon>
        <taxon>Arthropoda</taxon>
        <taxon>Hexapoda</taxon>
        <taxon>Insecta</taxon>
        <taxon>Pterygota</taxon>
        <taxon>Neoptera</taxon>
        <taxon>Endopterygota</taxon>
        <taxon>Coleoptera</taxon>
        <taxon>Polyphaga</taxon>
        <taxon>Cucujiformia</taxon>
        <taxon>Melyridae</taxon>
        <taxon>Malachiinae</taxon>
        <taxon>Cordylepherus</taxon>
    </lineage>
</organism>
<feature type="transmembrane region" description="Helical" evidence="18">
    <location>
        <begin position="306"/>
        <end position="325"/>
    </location>
</feature>
<comment type="function">
    <text evidence="18">Core subunit of the mitochondrial membrane respiratory chain NADH dehydrogenase (Complex I) which catalyzes electron transfer from NADH through the respiratory chain, using ubiquinone as an electron acceptor. Essential for the catalytic activity and assembly of complex I.</text>
</comment>
<feature type="transmembrane region" description="Helical" evidence="18">
    <location>
        <begin position="7"/>
        <end position="26"/>
    </location>
</feature>
<gene>
    <name evidence="20" type="primary">ND2</name>
</gene>
<dbReference type="GO" id="GO:0008137">
    <property type="term" value="F:NADH dehydrogenase (ubiquinone) activity"/>
    <property type="evidence" value="ECO:0007669"/>
    <property type="project" value="UniProtKB-EC"/>
</dbReference>
<keyword evidence="8 18" id="KW-0812">Transmembrane</keyword>
<evidence type="ECO:0000256" key="14">
    <source>
        <dbReference type="ARBA" id="ARBA00023075"/>
    </source>
</evidence>
<keyword evidence="11 18" id="KW-0249">Electron transport</keyword>
<evidence type="ECO:0000259" key="19">
    <source>
        <dbReference type="Pfam" id="PF00361"/>
    </source>
</evidence>
<dbReference type="PRINTS" id="PR01436">
    <property type="entry name" value="NADHDHGNASE2"/>
</dbReference>
<dbReference type="GO" id="GO:0006120">
    <property type="term" value="P:mitochondrial electron transport, NADH to ubiquinone"/>
    <property type="evidence" value="ECO:0007669"/>
    <property type="project" value="InterPro"/>
</dbReference>
<protein>
    <recommendedName>
        <fullName evidence="5 18">NADH-ubiquinone oxidoreductase chain 2</fullName>
        <ecNumber evidence="4 18">7.1.1.2</ecNumber>
    </recommendedName>
</protein>
<evidence type="ECO:0000256" key="17">
    <source>
        <dbReference type="ARBA" id="ARBA00049551"/>
    </source>
</evidence>
<comment type="similarity">
    <text evidence="3 18">Belongs to the complex I subunit 2 family.</text>
</comment>
<evidence type="ECO:0000313" key="20">
    <source>
        <dbReference type="EMBL" id="QRM17297.1"/>
    </source>
</evidence>
<feature type="transmembrane region" description="Helical" evidence="18">
    <location>
        <begin position="239"/>
        <end position="262"/>
    </location>
</feature>
<dbReference type="InterPro" id="IPR003917">
    <property type="entry name" value="NADH_UbQ_OxRdtase_chain2"/>
</dbReference>
<feature type="transmembrane region" description="Helical" evidence="18">
    <location>
        <begin position="268"/>
        <end position="285"/>
    </location>
</feature>
<dbReference type="AlphaFoldDB" id="A0A891M411"/>
<dbReference type="InterPro" id="IPR050175">
    <property type="entry name" value="Complex_I_Subunit_2"/>
</dbReference>
<evidence type="ECO:0000256" key="2">
    <source>
        <dbReference type="ARBA" id="ARBA00004448"/>
    </source>
</evidence>